<sequence length="100" mass="11547">MTERYNPYLYSKLTAYRKTHSGETTLIALTEEWRQAADRKENVAVLSTDMSKAFDSLHPSLMIKKLEAIWILSSVASTNALLRTIQQSEIEWKDKHLETC</sequence>
<gene>
    <name evidence="1" type="ORF">PACLA_8A063054</name>
</gene>
<protein>
    <submittedName>
        <fullName evidence="1">Uncharacterized protein</fullName>
    </submittedName>
</protein>
<reference evidence="1" key="1">
    <citation type="submission" date="2020-04" db="EMBL/GenBank/DDBJ databases">
        <authorList>
            <person name="Alioto T."/>
            <person name="Alioto T."/>
            <person name="Gomez Garrido J."/>
        </authorList>
    </citation>
    <scope>NUCLEOTIDE SEQUENCE</scope>
    <source>
        <strain evidence="1">A484AB</strain>
    </source>
</reference>
<name>A0A6S7FPP9_PARCT</name>
<accession>A0A6S7FPP9</accession>
<comment type="caution">
    <text evidence="1">The sequence shown here is derived from an EMBL/GenBank/DDBJ whole genome shotgun (WGS) entry which is preliminary data.</text>
</comment>
<keyword evidence="2" id="KW-1185">Reference proteome</keyword>
<dbReference type="OrthoDB" id="5960351at2759"/>
<proteinExistence type="predicted"/>
<dbReference type="AlphaFoldDB" id="A0A6S7FPP9"/>
<dbReference type="Proteomes" id="UP001152795">
    <property type="component" value="Unassembled WGS sequence"/>
</dbReference>
<evidence type="ECO:0000313" key="2">
    <source>
        <dbReference type="Proteomes" id="UP001152795"/>
    </source>
</evidence>
<organism evidence="1 2">
    <name type="scientific">Paramuricea clavata</name>
    <name type="common">Red gorgonian</name>
    <name type="synonym">Violescent sea-whip</name>
    <dbReference type="NCBI Taxonomy" id="317549"/>
    <lineage>
        <taxon>Eukaryota</taxon>
        <taxon>Metazoa</taxon>
        <taxon>Cnidaria</taxon>
        <taxon>Anthozoa</taxon>
        <taxon>Octocorallia</taxon>
        <taxon>Malacalcyonacea</taxon>
        <taxon>Plexauridae</taxon>
        <taxon>Paramuricea</taxon>
    </lineage>
</organism>
<dbReference type="EMBL" id="CACRXK020000148">
    <property type="protein sequence ID" value="CAB3978872.1"/>
    <property type="molecule type" value="Genomic_DNA"/>
</dbReference>
<evidence type="ECO:0000313" key="1">
    <source>
        <dbReference type="EMBL" id="CAB3978872.1"/>
    </source>
</evidence>